<feature type="compositionally biased region" description="Basic and acidic residues" evidence="1">
    <location>
        <begin position="1"/>
        <end position="19"/>
    </location>
</feature>
<dbReference type="AlphaFoldDB" id="A0A9X1QW66"/>
<feature type="compositionally biased region" description="Basic and acidic residues" evidence="1">
    <location>
        <begin position="29"/>
        <end position="47"/>
    </location>
</feature>
<comment type="caution">
    <text evidence="2">The sequence shown here is derived from an EMBL/GenBank/DDBJ whole genome shotgun (WGS) entry which is preliminary data.</text>
</comment>
<accession>A0A9X1QW66</accession>
<gene>
    <name evidence="2" type="ORF">K8089_12510</name>
</gene>
<feature type="region of interest" description="Disordered" evidence="1">
    <location>
        <begin position="1"/>
        <end position="47"/>
    </location>
</feature>
<evidence type="ECO:0000256" key="1">
    <source>
        <dbReference type="SAM" id="MobiDB-lite"/>
    </source>
</evidence>
<dbReference type="RefSeq" id="WP_237603628.1">
    <property type="nucleotide sequence ID" value="NZ_JAIRBA010000026.1"/>
</dbReference>
<dbReference type="EMBL" id="JAIRBA010000026">
    <property type="protein sequence ID" value="MCG2419845.1"/>
    <property type="molecule type" value="Genomic_DNA"/>
</dbReference>
<evidence type="ECO:0000313" key="3">
    <source>
        <dbReference type="Proteomes" id="UP001139461"/>
    </source>
</evidence>
<organism evidence="2 3">
    <name type="scientific">Aequorivita vitellina</name>
    <dbReference type="NCBI Taxonomy" id="2874475"/>
    <lineage>
        <taxon>Bacteria</taxon>
        <taxon>Pseudomonadati</taxon>
        <taxon>Bacteroidota</taxon>
        <taxon>Flavobacteriia</taxon>
        <taxon>Flavobacteriales</taxon>
        <taxon>Flavobacteriaceae</taxon>
        <taxon>Aequorivita</taxon>
    </lineage>
</organism>
<reference evidence="2" key="1">
    <citation type="submission" date="2021-09" db="EMBL/GenBank/DDBJ databases">
        <title>Genome of Aequorivita sp. strain F47161.</title>
        <authorList>
            <person name="Wang Y."/>
        </authorList>
    </citation>
    <scope>NUCLEOTIDE SEQUENCE</scope>
    <source>
        <strain evidence="2">F47161</strain>
    </source>
</reference>
<evidence type="ECO:0000313" key="2">
    <source>
        <dbReference type="EMBL" id="MCG2419845.1"/>
    </source>
</evidence>
<proteinExistence type="predicted"/>
<dbReference type="Proteomes" id="UP001139461">
    <property type="component" value="Unassembled WGS sequence"/>
</dbReference>
<protein>
    <submittedName>
        <fullName evidence="2">Uncharacterized protein</fullName>
    </submittedName>
</protein>
<sequence length="47" mass="5503">MNKSEKNLEQEKQSKKEQAINKSATQGKDINHQVKERKENHQPRDTA</sequence>
<keyword evidence="3" id="KW-1185">Reference proteome</keyword>
<name>A0A9X1QW66_9FLAO</name>